<evidence type="ECO:0000256" key="1">
    <source>
        <dbReference type="ARBA" id="ARBA00004651"/>
    </source>
</evidence>
<dbReference type="CDD" id="cd11386">
    <property type="entry name" value="MCP_signal"/>
    <property type="match status" value="1"/>
</dbReference>
<evidence type="ECO:0000259" key="11">
    <source>
        <dbReference type="PROSITE" id="PS50885"/>
    </source>
</evidence>
<feature type="domain" description="Methyl-accepting transducer" evidence="10">
    <location>
        <begin position="286"/>
        <end position="522"/>
    </location>
</feature>
<dbReference type="Gene3D" id="3.30.450.20">
    <property type="entry name" value="PAS domain"/>
    <property type="match status" value="1"/>
</dbReference>
<evidence type="ECO:0000256" key="6">
    <source>
        <dbReference type="ARBA" id="ARBA00023224"/>
    </source>
</evidence>
<comment type="subcellular location">
    <subcellularLocation>
        <location evidence="1">Cell membrane</location>
        <topology evidence="1">Multi-pass membrane protein</topology>
    </subcellularLocation>
</comment>
<name>A0AB39HBP6_9VIBR</name>
<dbReference type="Pfam" id="PF17200">
    <property type="entry name" value="sCache_2"/>
    <property type="match status" value="1"/>
</dbReference>
<dbReference type="PROSITE" id="PS50885">
    <property type="entry name" value="HAMP"/>
    <property type="match status" value="1"/>
</dbReference>
<evidence type="ECO:0000256" key="2">
    <source>
        <dbReference type="ARBA" id="ARBA00022475"/>
    </source>
</evidence>
<dbReference type="CDD" id="cd06225">
    <property type="entry name" value="HAMP"/>
    <property type="match status" value="1"/>
</dbReference>
<dbReference type="PANTHER" id="PTHR32089:SF120">
    <property type="entry name" value="METHYL-ACCEPTING CHEMOTAXIS PROTEIN TLPQ"/>
    <property type="match status" value="1"/>
</dbReference>
<evidence type="ECO:0000313" key="12">
    <source>
        <dbReference type="EMBL" id="XDK25347.1"/>
    </source>
</evidence>
<protein>
    <submittedName>
        <fullName evidence="12">Methyl-accepting chemotaxis protein</fullName>
    </submittedName>
</protein>
<organism evidence="12">
    <name type="scientific">Vibrio sp. HB236076</name>
    <dbReference type="NCBI Taxonomy" id="3232307"/>
    <lineage>
        <taxon>Bacteria</taxon>
        <taxon>Pseudomonadati</taxon>
        <taxon>Pseudomonadota</taxon>
        <taxon>Gammaproteobacteria</taxon>
        <taxon>Vibrionales</taxon>
        <taxon>Vibrionaceae</taxon>
        <taxon>Vibrio</taxon>
    </lineage>
</organism>
<feature type="domain" description="HAMP" evidence="11">
    <location>
        <begin position="227"/>
        <end position="281"/>
    </location>
</feature>
<keyword evidence="4 9" id="KW-1133">Transmembrane helix</keyword>
<keyword evidence="6 8" id="KW-0807">Transducer</keyword>
<feature type="transmembrane region" description="Helical" evidence="9">
    <location>
        <begin position="7"/>
        <end position="29"/>
    </location>
</feature>
<dbReference type="Pfam" id="PF00672">
    <property type="entry name" value="HAMP"/>
    <property type="match status" value="1"/>
</dbReference>
<feature type="transmembrane region" description="Helical" evidence="9">
    <location>
        <begin position="203"/>
        <end position="226"/>
    </location>
</feature>
<dbReference type="InterPro" id="IPR033480">
    <property type="entry name" value="sCache_2"/>
</dbReference>
<evidence type="ECO:0000256" key="8">
    <source>
        <dbReference type="PROSITE-ProRule" id="PRU00284"/>
    </source>
</evidence>
<evidence type="ECO:0000256" key="4">
    <source>
        <dbReference type="ARBA" id="ARBA00022989"/>
    </source>
</evidence>
<dbReference type="GO" id="GO:0005886">
    <property type="term" value="C:plasma membrane"/>
    <property type="evidence" value="ECO:0007669"/>
    <property type="project" value="UniProtKB-SubCell"/>
</dbReference>
<evidence type="ECO:0000256" key="5">
    <source>
        <dbReference type="ARBA" id="ARBA00023136"/>
    </source>
</evidence>
<comment type="similarity">
    <text evidence="7">Belongs to the methyl-accepting chemotaxis (MCP) protein family.</text>
</comment>
<keyword evidence="5 9" id="KW-0472">Membrane</keyword>
<dbReference type="GO" id="GO:0006935">
    <property type="term" value="P:chemotaxis"/>
    <property type="evidence" value="ECO:0007669"/>
    <property type="project" value="UniProtKB-ARBA"/>
</dbReference>
<dbReference type="FunFam" id="1.10.287.950:FF:000001">
    <property type="entry name" value="Methyl-accepting chemotaxis sensory transducer"/>
    <property type="match status" value="1"/>
</dbReference>
<reference evidence="12" key="1">
    <citation type="submission" date="2024-07" db="EMBL/GenBank/DDBJ databases">
        <title>Genome Analysis of a Potential Novel Vibrio Species Secreting pH- and Thermo-stable Alginate Lyase and its Application in Producing Alginate Oligosaccharides.</title>
        <authorList>
            <person name="Huang H."/>
            <person name="Bao K."/>
        </authorList>
    </citation>
    <scope>NUCLEOTIDE SEQUENCE</scope>
    <source>
        <strain evidence="12">HB236076</strain>
    </source>
</reference>
<dbReference type="EMBL" id="CP162601">
    <property type="protein sequence ID" value="XDK25347.1"/>
    <property type="molecule type" value="Genomic_DNA"/>
</dbReference>
<dbReference type="SMART" id="SM01049">
    <property type="entry name" value="Cache_2"/>
    <property type="match status" value="1"/>
</dbReference>
<dbReference type="SUPFAM" id="SSF58104">
    <property type="entry name" value="Methyl-accepting chemotaxis protein (MCP) signaling domain"/>
    <property type="match status" value="1"/>
</dbReference>
<dbReference type="Gene3D" id="1.10.287.950">
    <property type="entry name" value="Methyl-accepting chemotaxis protein"/>
    <property type="match status" value="1"/>
</dbReference>
<keyword evidence="2" id="KW-1003">Cell membrane</keyword>
<dbReference type="SMART" id="SM00304">
    <property type="entry name" value="HAMP"/>
    <property type="match status" value="1"/>
</dbReference>
<evidence type="ECO:0000256" key="7">
    <source>
        <dbReference type="ARBA" id="ARBA00029447"/>
    </source>
</evidence>
<dbReference type="KEGG" id="vih:AB0763_01485"/>
<accession>A0AB39HBP6</accession>
<dbReference type="InterPro" id="IPR004089">
    <property type="entry name" value="MCPsignal_dom"/>
</dbReference>
<dbReference type="PROSITE" id="PS50111">
    <property type="entry name" value="CHEMOTAXIS_TRANSDUC_2"/>
    <property type="match status" value="1"/>
</dbReference>
<dbReference type="PANTHER" id="PTHR32089">
    <property type="entry name" value="METHYL-ACCEPTING CHEMOTAXIS PROTEIN MCPB"/>
    <property type="match status" value="1"/>
</dbReference>
<proteinExistence type="inferred from homology"/>
<dbReference type="SMART" id="SM00283">
    <property type="entry name" value="MA"/>
    <property type="match status" value="1"/>
</dbReference>
<sequence length="558" mass="61009">MTLKRKLFLICFSAVLFIGGALILTVYILTSSLKQTTLDDFHHAYLSDRQDKLQGLVDTAYTAILPNVTQLQGEALKQSLAQTIGALRFETGNPDSYFYIHNSQGIVIAHGANPNAVGTSQWDLKNDKDQYIVRNIVNSATKGDGFTVFDGYRPSEKAYFPKMTYSRYLPAQDLILTTGFYIDDVDQLTEQEASMLSQHYDQVLLVMTLITVLSAALVVAMGGFLINRNLKPLEMLNQQLDVLAHGSGDLTVRLDTNGNDEIAMSADAFNRFMAKLHELITSITAMTGELQTSSHQVTALNQTSKERITVQLDQVRAVATAIDEMTQANNQVAQETQRTSELAIECAQLTDKSIHTAQVAQQSMSNLGEEAQHAELSVNELNISTQKISQIVDTIQNIAEQTNLLALNAAIEAARAGEQGRGFAVVADEVRSLASKTAQSSNEVLNLIHQLQATTKTTTLSIQSMNKLVSQTGEEISQVSGNMAHIGDAIATLQNLAAQIANATKEQSQVSHDVAQSIHQVNTIADELTDNASIQVTEITQQNAKVDQVHQRLSQFKV</sequence>
<gene>
    <name evidence="12" type="ORF">AB0763_01485</name>
</gene>
<dbReference type="InterPro" id="IPR003660">
    <property type="entry name" value="HAMP_dom"/>
</dbReference>
<evidence type="ECO:0000256" key="3">
    <source>
        <dbReference type="ARBA" id="ARBA00022692"/>
    </source>
</evidence>
<keyword evidence="3 9" id="KW-0812">Transmembrane</keyword>
<dbReference type="GO" id="GO:0007165">
    <property type="term" value="P:signal transduction"/>
    <property type="evidence" value="ECO:0007669"/>
    <property type="project" value="UniProtKB-KW"/>
</dbReference>
<evidence type="ECO:0000256" key="9">
    <source>
        <dbReference type="SAM" id="Phobius"/>
    </source>
</evidence>
<dbReference type="RefSeq" id="WP_306102181.1">
    <property type="nucleotide sequence ID" value="NZ_CP162601.1"/>
</dbReference>
<dbReference type="Pfam" id="PF00015">
    <property type="entry name" value="MCPsignal"/>
    <property type="match status" value="1"/>
</dbReference>
<evidence type="ECO:0000259" key="10">
    <source>
        <dbReference type="PROSITE" id="PS50111"/>
    </source>
</evidence>
<dbReference type="AlphaFoldDB" id="A0AB39HBP6"/>